<protein>
    <submittedName>
        <fullName evidence="1">HDC06725</fullName>
    </submittedName>
</protein>
<name>Q6IGB8_DROME</name>
<dbReference type="AlphaFoldDB" id="Q6IGB8"/>
<accession>Q6IGB8</accession>
<gene>
    <name evidence="1" type="ORF">HDC06725</name>
</gene>
<organism evidence="1">
    <name type="scientific">Drosophila melanogaster</name>
    <name type="common">Fruit fly</name>
    <dbReference type="NCBI Taxonomy" id="7227"/>
    <lineage>
        <taxon>Eukaryota</taxon>
        <taxon>Metazoa</taxon>
        <taxon>Ecdysozoa</taxon>
        <taxon>Arthropoda</taxon>
        <taxon>Hexapoda</taxon>
        <taxon>Insecta</taxon>
        <taxon>Pterygota</taxon>
        <taxon>Neoptera</taxon>
        <taxon>Endopterygota</taxon>
        <taxon>Diptera</taxon>
        <taxon>Brachycera</taxon>
        <taxon>Muscomorpha</taxon>
        <taxon>Ephydroidea</taxon>
        <taxon>Drosophilidae</taxon>
        <taxon>Drosophila</taxon>
        <taxon>Sophophora</taxon>
    </lineage>
</organism>
<proteinExistence type="predicted"/>
<dbReference type="EMBL" id="BK003848">
    <property type="protein sequence ID" value="DAA02546.1"/>
    <property type="molecule type" value="Genomic_DNA"/>
</dbReference>
<evidence type="ECO:0000313" key="1">
    <source>
        <dbReference type="EMBL" id="DAA02546.1"/>
    </source>
</evidence>
<sequence>MDMQCPSRYSTHYVRLSNVSISEFPPRVHGTYRRLCYELQSELGLSLACVLGFGTTHRIMGQWQWVTPVSWPGNTTGHWSLIVMAVVALQLTPLRPIKPAVTAAKYTKTETGIETEIETGTETETSANSCAGWSICKTNPRLLACRLICSANVRRLLLLQHRHHYPKHVIRRPQDARVPESCSAGDCLRYQLGIPAPSFVAATPAAEQQRSRALRAAEIGQIQIHFNSVSDSAEPQTRLHRSVSPNKATAIATLIKIIEISHGKRASRHLQGILCPLYISPYPIRHPNAILLPHPLRYPLLVRLIANCNMDMWTCPTIELTAALPLAHLMDINMDHRPLSHSCSSTRWRWQGFQHKCINFISR</sequence>
<reference evidence="1" key="1">
    <citation type="journal article" date="2003" name="Genome Biol.">
        <title>An integrated gene annotation and transcriptional profiling approach towards the full gene content of the Drosophila genome.</title>
        <authorList>
            <person name="Hild M."/>
            <person name="Beckmann B."/>
            <person name="Haas S.A."/>
            <person name="Koch B."/>
            <person name="Solovyev V."/>
            <person name="Busold C."/>
            <person name="Fellenberg K."/>
            <person name="Boutros M."/>
            <person name="Vingron M."/>
            <person name="Sauer F."/>
            <person name="Hoheisel J.D."/>
            <person name="Paro R."/>
        </authorList>
    </citation>
    <scope>NUCLEOTIDE SEQUENCE</scope>
</reference>